<keyword evidence="3" id="KW-1185">Reference proteome</keyword>
<organism evidence="2 3">
    <name type="scientific">Saccharopolyspora gregorii</name>
    <dbReference type="NCBI Taxonomy" id="33914"/>
    <lineage>
        <taxon>Bacteria</taxon>
        <taxon>Bacillati</taxon>
        <taxon>Actinomycetota</taxon>
        <taxon>Actinomycetes</taxon>
        <taxon>Pseudonocardiales</taxon>
        <taxon>Pseudonocardiaceae</taxon>
        <taxon>Saccharopolyspora</taxon>
    </lineage>
</organism>
<accession>A0ABP6RNT5</accession>
<comment type="caution">
    <text evidence="2">The sequence shown here is derived from an EMBL/GenBank/DDBJ whole genome shotgun (WGS) entry which is preliminary data.</text>
</comment>
<name>A0ABP6RNT5_9PSEU</name>
<dbReference type="PROSITE" id="PS51257">
    <property type="entry name" value="PROKAR_LIPOPROTEIN"/>
    <property type="match status" value="1"/>
</dbReference>
<feature type="signal peptide" evidence="1">
    <location>
        <begin position="1"/>
        <end position="23"/>
    </location>
</feature>
<sequence length="168" mass="17038">MPRIGAVRLGSVGLAVVAALSLAGCGGVQVDSPKDASGEKPCDLVPEQTVHELGFHLGGKESAGACTWSTPRDSVRLEVGVVADRSLQDFQDAAEEYSDFGELTIGGHPAVRANSGDPKADGTCELVVAADADQAVSAKSKIPSGATADPCELAERALDAAVPSWPAA</sequence>
<evidence type="ECO:0008006" key="4">
    <source>
        <dbReference type="Google" id="ProtNLM"/>
    </source>
</evidence>
<dbReference type="Proteomes" id="UP001500483">
    <property type="component" value="Unassembled WGS sequence"/>
</dbReference>
<evidence type="ECO:0000313" key="2">
    <source>
        <dbReference type="EMBL" id="GAA3358160.1"/>
    </source>
</evidence>
<evidence type="ECO:0000313" key="3">
    <source>
        <dbReference type="Proteomes" id="UP001500483"/>
    </source>
</evidence>
<gene>
    <name evidence="2" type="ORF">GCM10020366_29150</name>
</gene>
<proteinExistence type="predicted"/>
<feature type="chain" id="PRO_5045320745" description="DUF3558 domain-containing protein" evidence="1">
    <location>
        <begin position="24"/>
        <end position="168"/>
    </location>
</feature>
<evidence type="ECO:0000256" key="1">
    <source>
        <dbReference type="SAM" id="SignalP"/>
    </source>
</evidence>
<protein>
    <recommendedName>
        <fullName evidence="4">DUF3558 domain-containing protein</fullName>
    </recommendedName>
</protein>
<dbReference type="InterPro" id="IPR024520">
    <property type="entry name" value="DUF3558"/>
</dbReference>
<dbReference type="EMBL" id="BAAAYK010000038">
    <property type="protein sequence ID" value="GAA3358160.1"/>
    <property type="molecule type" value="Genomic_DNA"/>
</dbReference>
<keyword evidence="1" id="KW-0732">Signal</keyword>
<reference evidence="3" key="1">
    <citation type="journal article" date="2019" name="Int. J. Syst. Evol. Microbiol.">
        <title>The Global Catalogue of Microorganisms (GCM) 10K type strain sequencing project: providing services to taxonomists for standard genome sequencing and annotation.</title>
        <authorList>
            <consortium name="The Broad Institute Genomics Platform"/>
            <consortium name="The Broad Institute Genome Sequencing Center for Infectious Disease"/>
            <person name="Wu L."/>
            <person name="Ma J."/>
        </authorList>
    </citation>
    <scope>NUCLEOTIDE SEQUENCE [LARGE SCALE GENOMIC DNA]</scope>
    <source>
        <strain evidence="3">JCM 9687</strain>
    </source>
</reference>
<dbReference type="Pfam" id="PF12079">
    <property type="entry name" value="DUF3558"/>
    <property type="match status" value="1"/>
</dbReference>